<dbReference type="Gene3D" id="3.60.15.10">
    <property type="entry name" value="Ribonuclease Z/Hydroxyacylglutathione hydrolase-like"/>
    <property type="match status" value="1"/>
</dbReference>
<comment type="subcellular location">
    <subcellularLocation>
        <location evidence="1">Cytoplasm</location>
        <location evidence="1">Cytosol</location>
    </subcellularLocation>
</comment>
<dbReference type="InterPro" id="IPR039344">
    <property type="entry name" value="MBLAC1"/>
</dbReference>
<reference evidence="8 9" key="1">
    <citation type="submission" date="2021-04" db="EMBL/GenBank/DDBJ databases">
        <authorList>
            <person name="Bliznina A."/>
        </authorList>
    </citation>
    <scope>NUCLEOTIDE SEQUENCE [LARGE SCALE GENOMIC DNA]</scope>
</reference>
<comment type="function">
    <text evidence="6">Endoribonuclease that catalyzes the hydrolysis of histone-coding pre-mRNA 3'-end. Involved in histone pre-mRNA processing during the S-phase of the cell cycle, which is required for entering/progressing through S-phase. Cleaves histone pre-mRNA at a major and a minor cleavage site after the 5'-ACCCA-3' and the 5'-ACCCACA-3' sequence, respectively, and located downstream of the stem-loop. May require the presence of the HDE element located at the histone pre-RNA 3'-end to avoid non-specific cleavage.</text>
</comment>
<evidence type="ECO:0000256" key="3">
    <source>
        <dbReference type="ARBA" id="ARBA00014856"/>
    </source>
</evidence>
<evidence type="ECO:0000256" key="4">
    <source>
        <dbReference type="ARBA" id="ARBA00032988"/>
    </source>
</evidence>
<dbReference type="InterPro" id="IPR036866">
    <property type="entry name" value="RibonucZ/Hydroxyglut_hydro"/>
</dbReference>
<dbReference type="PANTHER" id="PTHR23200">
    <property type="entry name" value="METALLO-BETA-LACTAMASE DOMAIN-CONTAINING PROTEIN 1"/>
    <property type="match status" value="1"/>
</dbReference>
<organism evidence="8 9">
    <name type="scientific">Oikopleura dioica</name>
    <name type="common">Tunicate</name>
    <dbReference type="NCBI Taxonomy" id="34765"/>
    <lineage>
        <taxon>Eukaryota</taxon>
        <taxon>Metazoa</taxon>
        <taxon>Chordata</taxon>
        <taxon>Tunicata</taxon>
        <taxon>Appendicularia</taxon>
        <taxon>Copelata</taxon>
        <taxon>Oikopleuridae</taxon>
        <taxon>Oikopleura</taxon>
    </lineage>
</organism>
<dbReference type="Proteomes" id="UP001158576">
    <property type="component" value="Chromosome XSR"/>
</dbReference>
<evidence type="ECO:0000256" key="6">
    <source>
        <dbReference type="ARBA" id="ARBA00045869"/>
    </source>
</evidence>
<evidence type="ECO:0000256" key="1">
    <source>
        <dbReference type="ARBA" id="ARBA00004514"/>
    </source>
</evidence>
<evidence type="ECO:0000259" key="7">
    <source>
        <dbReference type="Pfam" id="PF00753"/>
    </source>
</evidence>
<name>A0ABN7SBF8_OIKDI</name>
<accession>A0ABN7SBF8</accession>
<keyword evidence="9" id="KW-1185">Reference proteome</keyword>
<gene>
    <name evidence="8" type="ORF">OKIOD_LOCUS6558</name>
</gene>
<feature type="domain" description="Metallo-beta-lactamase" evidence="7">
    <location>
        <begin position="52"/>
        <end position="100"/>
    </location>
</feature>
<sequence length="109" mass="12228">MAEVTLIQEGYAREINSVFHARCTVCLISLRNAVNETFEFEKQKPEISPVQNVLFDCGAAHERDTITEKLSEKNISAIDAVFCSHGHSDHVGNLNLFPSALVYFRQTSK</sequence>
<evidence type="ECO:0000313" key="8">
    <source>
        <dbReference type="EMBL" id="CAG5097258.1"/>
    </source>
</evidence>
<evidence type="ECO:0000313" key="9">
    <source>
        <dbReference type="Proteomes" id="UP001158576"/>
    </source>
</evidence>
<dbReference type="SUPFAM" id="SSF56281">
    <property type="entry name" value="Metallo-hydrolase/oxidoreductase"/>
    <property type="match status" value="1"/>
</dbReference>
<evidence type="ECO:0000256" key="5">
    <source>
        <dbReference type="ARBA" id="ARBA00044690"/>
    </source>
</evidence>
<proteinExistence type="predicted"/>
<protein>
    <recommendedName>
        <fullName evidence="3">Metallo-beta-lactamase domain-containing protein 1</fullName>
    </recommendedName>
    <alternativeName>
        <fullName evidence="4">Endoribonuclease MBLAC1</fullName>
    </alternativeName>
</protein>
<dbReference type="EMBL" id="OU015569">
    <property type="protein sequence ID" value="CAG5097258.1"/>
    <property type="molecule type" value="Genomic_DNA"/>
</dbReference>
<evidence type="ECO:0000256" key="2">
    <source>
        <dbReference type="ARBA" id="ARBA00011738"/>
    </source>
</evidence>
<dbReference type="InterPro" id="IPR001279">
    <property type="entry name" value="Metallo-B-lactamas"/>
</dbReference>
<dbReference type="Pfam" id="PF00753">
    <property type="entry name" value="Lactamase_B"/>
    <property type="match status" value="1"/>
</dbReference>
<comment type="catalytic activity">
    <reaction evidence="5">
        <text>a ribonucleotidyl-ribonucleotide-RNA + H2O = a 3'-end ribonucleotide-RNA + a 5'-end 5'-phospho-ribonucleoside-RNA + H(+)</text>
        <dbReference type="Rhea" id="RHEA:68096"/>
        <dbReference type="Rhea" id="RHEA-COMP:15179"/>
        <dbReference type="Rhea" id="RHEA-COMP:17355"/>
        <dbReference type="Rhea" id="RHEA-COMP:17428"/>
        <dbReference type="ChEBI" id="CHEBI:15377"/>
        <dbReference type="ChEBI" id="CHEBI:15378"/>
        <dbReference type="ChEBI" id="CHEBI:74896"/>
        <dbReference type="ChEBI" id="CHEBI:138282"/>
        <dbReference type="ChEBI" id="CHEBI:173118"/>
    </reaction>
    <physiologicalReaction direction="left-to-right" evidence="5">
        <dbReference type="Rhea" id="RHEA:68097"/>
    </physiologicalReaction>
</comment>
<dbReference type="PANTHER" id="PTHR23200:SF48">
    <property type="entry name" value="METALLO-BETA-LACTAMASE DOMAIN-CONTAINING PROTEIN 1"/>
    <property type="match status" value="1"/>
</dbReference>
<comment type="subunit">
    <text evidence="2">Homodimer.</text>
</comment>